<evidence type="ECO:0000313" key="2">
    <source>
        <dbReference type="Proteomes" id="UP000549913"/>
    </source>
</evidence>
<proteinExistence type="predicted"/>
<dbReference type="AlphaFoldDB" id="A0A852SNT9"/>
<name>A0A852SNT9_9MICO</name>
<evidence type="ECO:0000313" key="1">
    <source>
        <dbReference type="EMBL" id="NYD70433.1"/>
    </source>
</evidence>
<comment type="caution">
    <text evidence="1">The sequence shown here is derived from an EMBL/GenBank/DDBJ whole genome shotgun (WGS) entry which is preliminary data.</text>
</comment>
<reference evidence="1 2" key="1">
    <citation type="submission" date="2020-07" db="EMBL/GenBank/DDBJ databases">
        <title>Sequencing the genomes of 1000 actinobacteria strains.</title>
        <authorList>
            <person name="Klenk H.-P."/>
        </authorList>
    </citation>
    <scope>NUCLEOTIDE SEQUENCE [LARGE SCALE GENOMIC DNA]</scope>
    <source>
        <strain evidence="1 2">DSM 26474</strain>
    </source>
</reference>
<protein>
    <submittedName>
        <fullName evidence="1">Uncharacterized protein</fullName>
    </submittedName>
</protein>
<gene>
    <name evidence="1" type="ORF">BJ984_001591</name>
</gene>
<keyword evidence="2" id="KW-1185">Reference proteome</keyword>
<accession>A0A852SNT9</accession>
<dbReference type="EMBL" id="JACCBM010000001">
    <property type="protein sequence ID" value="NYD70433.1"/>
    <property type="molecule type" value="Genomic_DNA"/>
</dbReference>
<dbReference type="Proteomes" id="UP000549913">
    <property type="component" value="Unassembled WGS sequence"/>
</dbReference>
<dbReference type="RefSeq" id="WP_179547560.1">
    <property type="nucleotide sequence ID" value="NZ_BSEW01000001.1"/>
</dbReference>
<sequence>MAETSIPGVGIATYEVRTESFYQPGYELRTAEDIRVDGAVPDAATKQLVEAHLKRLAIINQ</sequence>
<organism evidence="1 2">
    <name type="scientific">Herbiconiux flava</name>
    <dbReference type="NCBI Taxonomy" id="881268"/>
    <lineage>
        <taxon>Bacteria</taxon>
        <taxon>Bacillati</taxon>
        <taxon>Actinomycetota</taxon>
        <taxon>Actinomycetes</taxon>
        <taxon>Micrococcales</taxon>
        <taxon>Microbacteriaceae</taxon>
        <taxon>Herbiconiux</taxon>
    </lineage>
</organism>